<feature type="non-terminal residue" evidence="3">
    <location>
        <position position="1"/>
    </location>
</feature>
<dbReference type="GO" id="GO:0008483">
    <property type="term" value="F:transaminase activity"/>
    <property type="evidence" value="ECO:0007669"/>
    <property type="project" value="UniProtKB-KW"/>
</dbReference>
<dbReference type="OrthoDB" id="7042322at2759"/>
<evidence type="ECO:0000313" key="5">
    <source>
        <dbReference type="RefSeq" id="XP_033582455.1"/>
    </source>
</evidence>
<dbReference type="PANTHER" id="PTHR43795:SF39">
    <property type="entry name" value="AMINOTRANSFERASE CLASS I_CLASSII DOMAIN-CONTAINING PROTEIN"/>
    <property type="match status" value="1"/>
</dbReference>
<evidence type="ECO:0000313" key="3">
    <source>
        <dbReference type="EMBL" id="KAF2815491.1"/>
    </source>
</evidence>
<evidence type="ECO:0000256" key="1">
    <source>
        <dbReference type="ARBA" id="ARBA00022898"/>
    </source>
</evidence>
<evidence type="ECO:0000313" key="4">
    <source>
        <dbReference type="Proteomes" id="UP000504636"/>
    </source>
</evidence>
<dbReference type="EMBL" id="MU003694">
    <property type="protein sequence ID" value="KAF2815491.1"/>
    <property type="molecule type" value="Genomic_DNA"/>
</dbReference>
<dbReference type="PRINTS" id="PR00753">
    <property type="entry name" value="ACCSYNTHASE"/>
</dbReference>
<dbReference type="PANTHER" id="PTHR43795">
    <property type="entry name" value="BIFUNCTIONAL ASPARTATE AMINOTRANSFERASE AND GLUTAMATE/ASPARTATE-PREPHENATE AMINOTRANSFERASE-RELATED"/>
    <property type="match status" value="1"/>
</dbReference>
<dbReference type="SUPFAM" id="SSF53383">
    <property type="entry name" value="PLP-dependent transferases"/>
    <property type="match status" value="1"/>
</dbReference>
<dbReference type="CDD" id="cd00609">
    <property type="entry name" value="AAT_like"/>
    <property type="match status" value="1"/>
</dbReference>
<dbReference type="RefSeq" id="XP_033582455.1">
    <property type="nucleotide sequence ID" value="XM_033716546.1"/>
</dbReference>
<feature type="domain" description="Aminotransferase class I/classII large" evidence="2">
    <location>
        <begin position="32"/>
        <end position="404"/>
    </location>
</feature>
<dbReference type="GO" id="GO:0006520">
    <property type="term" value="P:amino acid metabolic process"/>
    <property type="evidence" value="ECO:0007669"/>
    <property type="project" value="TreeGrafter"/>
</dbReference>
<dbReference type="InterPro" id="IPR015424">
    <property type="entry name" value="PyrdxlP-dep_Trfase"/>
</dbReference>
<dbReference type="InterPro" id="IPR004839">
    <property type="entry name" value="Aminotransferase_I/II_large"/>
</dbReference>
<dbReference type="InterPro" id="IPR015422">
    <property type="entry name" value="PyrdxlP-dep_Trfase_small"/>
</dbReference>
<organism evidence="3">
    <name type="scientific">Mytilinidion resinicola</name>
    <dbReference type="NCBI Taxonomy" id="574789"/>
    <lineage>
        <taxon>Eukaryota</taxon>
        <taxon>Fungi</taxon>
        <taxon>Dikarya</taxon>
        <taxon>Ascomycota</taxon>
        <taxon>Pezizomycotina</taxon>
        <taxon>Dothideomycetes</taxon>
        <taxon>Pleosporomycetidae</taxon>
        <taxon>Mytilinidiales</taxon>
        <taxon>Mytilinidiaceae</taxon>
        <taxon>Mytilinidion</taxon>
    </lineage>
</organism>
<dbReference type="Pfam" id="PF00155">
    <property type="entry name" value="Aminotran_1_2"/>
    <property type="match status" value="1"/>
</dbReference>
<gene>
    <name evidence="3 5" type="ORF">BDZ99DRAFT_409417</name>
</gene>
<reference evidence="5" key="3">
    <citation type="submission" date="2025-04" db="UniProtKB">
        <authorList>
            <consortium name="RefSeq"/>
        </authorList>
    </citation>
    <scope>IDENTIFICATION</scope>
    <source>
        <strain evidence="5">CBS 304.34</strain>
    </source>
</reference>
<reference evidence="3 5" key="1">
    <citation type="journal article" date="2020" name="Stud. Mycol.">
        <title>101 Dothideomycetes genomes: a test case for predicting lifestyles and emergence of pathogens.</title>
        <authorList>
            <person name="Haridas S."/>
            <person name="Albert R."/>
            <person name="Binder M."/>
            <person name="Bloem J."/>
            <person name="Labutti K."/>
            <person name="Salamov A."/>
            <person name="Andreopoulos B."/>
            <person name="Baker S."/>
            <person name="Barry K."/>
            <person name="Bills G."/>
            <person name="Bluhm B."/>
            <person name="Cannon C."/>
            <person name="Castanera R."/>
            <person name="Culley D."/>
            <person name="Daum C."/>
            <person name="Ezra D."/>
            <person name="Gonzalez J."/>
            <person name="Henrissat B."/>
            <person name="Kuo A."/>
            <person name="Liang C."/>
            <person name="Lipzen A."/>
            <person name="Lutzoni F."/>
            <person name="Magnuson J."/>
            <person name="Mondo S."/>
            <person name="Nolan M."/>
            <person name="Ohm R."/>
            <person name="Pangilinan J."/>
            <person name="Park H.-J."/>
            <person name="Ramirez L."/>
            <person name="Alfaro M."/>
            <person name="Sun H."/>
            <person name="Tritt A."/>
            <person name="Yoshinaga Y."/>
            <person name="Zwiers L.-H."/>
            <person name="Turgeon B."/>
            <person name="Goodwin S."/>
            <person name="Spatafora J."/>
            <person name="Crous P."/>
            <person name="Grigoriev I."/>
        </authorList>
    </citation>
    <scope>NUCLEOTIDE SEQUENCE</scope>
    <source>
        <strain evidence="3 5">CBS 304.34</strain>
    </source>
</reference>
<sequence>MLSRRCDLRNKTIIPQLLNQHGAVLGLSGDAVIDLSTAENCLLQKEIVHEIQEKSEGPFSGIIASDLCYSEGIGGSPIARERIATLVNRNFGPKTAVHPSHVVLAAGGSYALEALVEQICDPGDAVLIAAPYWAGLDLSLSIHNNAKVIPVHVPLEEFFTTDSLKYYEAALEDTTVFVRAVLICNPNNPLGKCYPRDTLQATLDFCRQKNLHYISDEVYALSLHTGSENQTQSPGFISALSLENSDKLVHIIYSLSKDFGCSGIRLGALISQSNDEVRISAALSAHQQTSSVATLFAVQHLLTEKAVNLVKSESGAKLKSAYETIRRFMVERNVEFVEADSGIFIFAKLCPANDLDGEKKFGVQLNRHGLVLSSGTSYHFDQPGWYRICYGVPPPKLAEGLKRIDRALNSFHELMTEKKQKRKSIDDTALGDVREKRFKV</sequence>
<evidence type="ECO:0000259" key="2">
    <source>
        <dbReference type="Pfam" id="PF00155"/>
    </source>
</evidence>
<protein>
    <submittedName>
        <fullName evidence="3 5">Aminotransferase GliI</fullName>
    </submittedName>
</protein>
<name>A0A6A6Z2Y7_9PEZI</name>
<reference evidence="5" key="2">
    <citation type="submission" date="2020-04" db="EMBL/GenBank/DDBJ databases">
        <authorList>
            <consortium name="NCBI Genome Project"/>
        </authorList>
    </citation>
    <scope>NUCLEOTIDE SEQUENCE</scope>
    <source>
        <strain evidence="5">CBS 304.34</strain>
    </source>
</reference>
<dbReference type="Gene3D" id="3.90.1150.10">
    <property type="entry name" value="Aspartate Aminotransferase, domain 1"/>
    <property type="match status" value="1"/>
</dbReference>
<keyword evidence="3" id="KW-0808">Transferase</keyword>
<dbReference type="InterPro" id="IPR015421">
    <property type="entry name" value="PyrdxlP-dep_Trfase_major"/>
</dbReference>
<keyword evidence="3 5" id="KW-0032">Aminotransferase</keyword>
<dbReference type="InterPro" id="IPR050478">
    <property type="entry name" value="Ethylene_sulfur-biosynth"/>
</dbReference>
<dbReference type="Gene3D" id="3.40.640.10">
    <property type="entry name" value="Type I PLP-dependent aspartate aminotransferase-like (Major domain)"/>
    <property type="match status" value="1"/>
</dbReference>
<accession>A0A6A6Z2Y7</accession>
<dbReference type="Proteomes" id="UP000504636">
    <property type="component" value="Unplaced"/>
</dbReference>
<keyword evidence="1" id="KW-0663">Pyridoxal phosphate</keyword>
<keyword evidence="4" id="KW-1185">Reference proteome</keyword>
<dbReference type="GeneID" id="54457439"/>
<dbReference type="AlphaFoldDB" id="A0A6A6Z2Y7"/>
<proteinExistence type="predicted"/>
<dbReference type="GO" id="GO:0030170">
    <property type="term" value="F:pyridoxal phosphate binding"/>
    <property type="evidence" value="ECO:0007669"/>
    <property type="project" value="InterPro"/>
</dbReference>